<gene>
    <name evidence="10" type="ORF">GC096_28520</name>
</gene>
<comment type="caution">
    <text evidence="10">The sequence shown here is derived from an EMBL/GenBank/DDBJ whole genome shotgun (WGS) entry which is preliminary data.</text>
</comment>
<keyword evidence="3 7" id="KW-0472">Membrane</keyword>
<dbReference type="PROSITE" id="PS50111">
    <property type="entry name" value="CHEMOTAXIS_TRANSDUC_2"/>
    <property type="match status" value="1"/>
</dbReference>
<proteinExistence type="inferred from homology"/>
<dbReference type="Proteomes" id="UP000653578">
    <property type="component" value="Unassembled WGS sequence"/>
</dbReference>
<dbReference type="Gene3D" id="1.10.287.950">
    <property type="entry name" value="Methyl-accepting chemotaxis protein"/>
    <property type="match status" value="1"/>
</dbReference>
<keyword evidence="11" id="KW-1185">Reference proteome</keyword>
<dbReference type="EMBL" id="WHNY01000075">
    <property type="protein sequence ID" value="NOU67977.1"/>
    <property type="molecule type" value="Genomic_DNA"/>
</dbReference>
<dbReference type="PANTHER" id="PTHR32089:SF112">
    <property type="entry name" value="LYSOZYME-LIKE PROTEIN-RELATED"/>
    <property type="match status" value="1"/>
</dbReference>
<dbReference type="CDD" id="cd06225">
    <property type="entry name" value="HAMP"/>
    <property type="match status" value="1"/>
</dbReference>
<organism evidence="10 11">
    <name type="scientific">Paenibacillus plantarum</name>
    <dbReference type="NCBI Taxonomy" id="2654975"/>
    <lineage>
        <taxon>Bacteria</taxon>
        <taxon>Bacillati</taxon>
        <taxon>Bacillota</taxon>
        <taxon>Bacilli</taxon>
        <taxon>Bacillales</taxon>
        <taxon>Paenibacillaceae</taxon>
        <taxon>Paenibacillus</taxon>
    </lineage>
</organism>
<keyword evidence="4 6" id="KW-0807">Transducer</keyword>
<evidence type="ECO:0000256" key="2">
    <source>
        <dbReference type="ARBA" id="ARBA00022475"/>
    </source>
</evidence>
<sequence>MEAWIRMNDNRMDKNLTSTLFKPAIYLLNKLRYPHKFFLIGCVFVIPITLLAEQLLAGTTQNMRGAKLEMSGISVQRELGELLIRLDQFGQSLPSTDGVQPPDKADLKQVQVHIDRTMSWLKAEVEHAKTPLLEEKFVSGILEQWQSIASSVDGLSQKYYELQHEQMEQQVIQLIHIVEQKAKLDLDPEEGTSALIDFTVHLFPAFWNNLEKIERKGIEVAARRSIKNPEEQEELIHLSGEGQSILTEIQSFGEQLHKLNAGTASTSLALHEKSVSSALATIEVLNEKLVNTGVIQITANEFAATSRSSKEAAIALYTHQISLLSDLLQQRVDAYTNSLVIDALIVLGILLLAAYLFMAFYIAVKKGIDELARASQLLVNGDMTVRAQSHSRDEFSSVVNAFNHIADSFTGVIRQSRLVVQRAFDSSKQLQSNVKETSADSRAIQFIMTNMAQGSEVLMKGSEETSYAMNEVATGVQRIAETSSFVAEAANEAAIEARQGFEDMSQAVHQMSSIKMKVSETAATISELVELSTQIDRMFDVITDISEQTRLLALNASIEAARAGDHGRGFQVVATEVRKLADQSSESAKNIVQLIAKVKNSSKSVVEKAQLEIAEVEKGSLLIAKVGIVFESILQAVDQVAEQIQEVSAASEQISASTQQVSASMEDSVQISRKATSYTQDVTLSLQKQAASTMEVERSSTTLNHISEELLQTLTHFQLD</sequence>
<dbReference type="Pfam" id="PF00015">
    <property type="entry name" value="MCPsignal"/>
    <property type="match status" value="1"/>
</dbReference>
<evidence type="ECO:0000256" key="5">
    <source>
        <dbReference type="ARBA" id="ARBA00029447"/>
    </source>
</evidence>
<dbReference type="Pfam" id="PF00672">
    <property type="entry name" value="HAMP"/>
    <property type="match status" value="1"/>
</dbReference>
<keyword evidence="7" id="KW-0812">Transmembrane</keyword>
<evidence type="ECO:0000256" key="1">
    <source>
        <dbReference type="ARBA" id="ARBA00004236"/>
    </source>
</evidence>
<dbReference type="CDD" id="cd11386">
    <property type="entry name" value="MCP_signal"/>
    <property type="match status" value="1"/>
</dbReference>
<evidence type="ECO:0000256" key="7">
    <source>
        <dbReference type="SAM" id="Phobius"/>
    </source>
</evidence>
<feature type="transmembrane region" description="Helical" evidence="7">
    <location>
        <begin position="339"/>
        <end position="364"/>
    </location>
</feature>
<evidence type="ECO:0000256" key="3">
    <source>
        <dbReference type="ARBA" id="ARBA00023136"/>
    </source>
</evidence>
<dbReference type="Gene3D" id="6.10.340.10">
    <property type="match status" value="1"/>
</dbReference>
<dbReference type="InterPro" id="IPR004089">
    <property type="entry name" value="MCPsignal_dom"/>
</dbReference>
<accession>A0ABX1XHH5</accession>
<dbReference type="SMART" id="SM00283">
    <property type="entry name" value="MA"/>
    <property type="match status" value="1"/>
</dbReference>
<feature type="domain" description="Methyl-accepting transducer" evidence="8">
    <location>
        <begin position="433"/>
        <end position="669"/>
    </location>
</feature>
<reference evidence="10 11" key="1">
    <citation type="submission" date="2019-10" db="EMBL/GenBank/DDBJ databases">
        <title>Description of Paenibacillus humi sp. nov.</title>
        <authorList>
            <person name="Carlier A."/>
            <person name="Qi S."/>
        </authorList>
    </citation>
    <scope>NUCLEOTIDE SEQUENCE [LARGE SCALE GENOMIC DNA]</scope>
    <source>
        <strain evidence="10 11">LMG 31461</strain>
    </source>
</reference>
<name>A0ABX1XHH5_9BACL</name>
<evidence type="ECO:0000259" key="8">
    <source>
        <dbReference type="PROSITE" id="PS50111"/>
    </source>
</evidence>
<comment type="similarity">
    <text evidence="5">Belongs to the methyl-accepting chemotaxis (MCP) protein family.</text>
</comment>
<evidence type="ECO:0000313" key="11">
    <source>
        <dbReference type="Proteomes" id="UP000653578"/>
    </source>
</evidence>
<dbReference type="SUPFAM" id="SSF58104">
    <property type="entry name" value="Methyl-accepting chemotaxis protein (MCP) signaling domain"/>
    <property type="match status" value="1"/>
</dbReference>
<evidence type="ECO:0000313" key="10">
    <source>
        <dbReference type="EMBL" id="NOU67977.1"/>
    </source>
</evidence>
<feature type="domain" description="HAMP" evidence="9">
    <location>
        <begin position="362"/>
        <end position="414"/>
    </location>
</feature>
<evidence type="ECO:0000259" key="9">
    <source>
        <dbReference type="PROSITE" id="PS50885"/>
    </source>
</evidence>
<keyword evidence="7" id="KW-1133">Transmembrane helix</keyword>
<protein>
    <submittedName>
        <fullName evidence="10">HAMP domain-containing protein</fullName>
    </submittedName>
</protein>
<dbReference type="PANTHER" id="PTHR32089">
    <property type="entry name" value="METHYL-ACCEPTING CHEMOTAXIS PROTEIN MCPB"/>
    <property type="match status" value="1"/>
</dbReference>
<dbReference type="PROSITE" id="PS50885">
    <property type="entry name" value="HAMP"/>
    <property type="match status" value="1"/>
</dbReference>
<feature type="transmembrane region" description="Helical" evidence="7">
    <location>
        <begin position="37"/>
        <end position="57"/>
    </location>
</feature>
<keyword evidence="2" id="KW-1003">Cell membrane</keyword>
<evidence type="ECO:0000256" key="6">
    <source>
        <dbReference type="PROSITE-ProRule" id="PRU00284"/>
    </source>
</evidence>
<comment type="subcellular location">
    <subcellularLocation>
        <location evidence="1">Cell membrane</location>
    </subcellularLocation>
</comment>
<dbReference type="InterPro" id="IPR003660">
    <property type="entry name" value="HAMP_dom"/>
</dbReference>
<evidence type="ECO:0000256" key="4">
    <source>
        <dbReference type="ARBA" id="ARBA00023224"/>
    </source>
</evidence>